<evidence type="ECO:0000256" key="1">
    <source>
        <dbReference type="SAM" id="SignalP"/>
    </source>
</evidence>
<feature type="chain" id="PRO_5028831460" description="HYR-like domain-containing protein" evidence="1">
    <location>
        <begin position="22"/>
        <end position="1350"/>
    </location>
</feature>
<feature type="signal peptide" evidence="1">
    <location>
        <begin position="1"/>
        <end position="21"/>
    </location>
</feature>
<dbReference type="KEGG" id="alti:ALE3EI_0412"/>
<feature type="domain" description="HYR-like" evidence="2">
    <location>
        <begin position="922"/>
        <end position="993"/>
    </location>
</feature>
<dbReference type="InterPro" id="IPR047589">
    <property type="entry name" value="DUF11_rpt"/>
</dbReference>
<evidence type="ECO:0000259" key="2">
    <source>
        <dbReference type="Pfam" id="PF23237"/>
    </source>
</evidence>
<protein>
    <recommendedName>
        <fullName evidence="2">HYR-like domain-containing protein</fullName>
    </recommendedName>
</protein>
<dbReference type="Pfam" id="PF13585">
    <property type="entry name" value="CHU_C"/>
    <property type="match status" value="1"/>
</dbReference>
<organism evidence="3 4">
    <name type="scientific">Constantimarinum furrinae</name>
    <dbReference type="NCBI Taxonomy" id="2562285"/>
    <lineage>
        <taxon>Bacteria</taxon>
        <taxon>Pseudomonadati</taxon>
        <taxon>Bacteroidota</taxon>
        <taxon>Flavobacteriia</taxon>
        <taxon>Flavobacteriales</taxon>
        <taxon>Flavobacteriaceae</taxon>
        <taxon>Altibacter/Constantimarinum group</taxon>
        <taxon>Constantimarinum</taxon>
    </lineage>
</organism>
<feature type="domain" description="HYR-like" evidence="2">
    <location>
        <begin position="762"/>
        <end position="833"/>
    </location>
</feature>
<dbReference type="InterPro" id="IPR057078">
    <property type="entry name" value="HYR-4C"/>
</dbReference>
<feature type="domain" description="HYR-like" evidence="2">
    <location>
        <begin position="851"/>
        <end position="913"/>
    </location>
</feature>
<feature type="domain" description="HYR-like" evidence="2">
    <location>
        <begin position="1002"/>
        <end position="1073"/>
    </location>
</feature>
<sequence>MIKRTTILWLCISLMNIGLWAQVQEPFSVRFSESLNGDFTIIANNMLSRTATGNYNGNSDNHNFDDNVYVDIDNDPSTFNSSSANFTNPNLSVNCITVFKAYLYWAAADTELPNGNDNQPSWNFNDIKLMLPGETAYTTLTADDVIFRGRTTHFSNDPYICVKDITQQVMSLPDKYGRYQVANVEAAEGELSHANVGTSGGWQIVFVYESPELPPKNITLFDGYAHVTAQVNDFDINFNGFQTTPVGNVNANIVMGVLEGDRNLTGDRLQILDVANNFVDITAPLRNANNFFNSRITTGGGNYTDRNPASTNTLGFDAAVFQLDNPGNSIITNNQTSATLRLTSTQEVYGLYLLGLAVEVYQPSLNPMVITQTSGSNPANPGDIIGFNFSIENTGNDNALNVNLSTIIPPQATLLPITNLPPGVTYTYNAGTGALDFSINNGLLDVGDPPINIPIELEVNDECYFLEQNCDLSFDLQFTASYIGDENPDPVISTSTSDPNSCTPLPYAVLVNQPVVNWLTAPGALDATVSCEDSTALQNAQNLEPEPDKCTFTLQKTSGPFVQGSCPGTGTYTNTWNFTDACGVTIADYVQVITITDVIPPTASNPAPIYVQCIADVPVPDITVVTDEADNCSVPVVAFVSDVSDNNTCPETITRTYSVTDACGNSITVDQLIIVNDDILPTASNPAPINVQCIADVPSPDITVVTDESDNCSVPVVAFVSDVSDNNTCPETITRTYSITDACGNLITVDQLIIVNDDILPTASNPAPINVQCIADVPAPDITVVTDEADNCSVPVVAFVSDVSDNNTCPETITRTYSVTDACGNSITVDQLIIVNDDILPTASNPAPINEQCIADVPAPDITVVTDEADNCSVPVVAFVSDVSDNNTCPQTITRTYSVTDACGNSITVDQLIIVNDDILPTATNPGPINVQCIADVPAPDINVVTDEADNCSVPVVAFVSDVSDNNTCPQTITRTYSVTDACGNSITVDQFIIVNDDILPTASNPAPINVQCIADVPAPDINVVTDEADNCSVPVVAFVSDVSDNNTCPETITRTYSVTDACGNSVEVTQLIIVKDDIKPELITFYEPEITINCEAIPDIPLLDFTDNCSQVLDIHFTEDIVEIDPLNYDLIREWLVTDDCNNSETVRQTIHVRPEFEETEETLVLCTLDAPVDLNNMISNTSALNGEWESESMHLLNGTLFNPLFSGVGTYNFTYRYTENECYWLTHVTLVVNDNCANIPCITSRDDVTISKLVTANNDGYNDFFKVTYVVNPERNSECAVSVHVDLFNRWGVNVFRQDNYENDWNGLSPSTAFGSSEFLPSGTYYYVVTLKNSEIDPIQGFILLTTD</sequence>
<evidence type="ECO:0000313" key="3">
    <source>
        <dbReference type="EMBL" id="QNJ96998.1"/>
    </source>
</evidence>
<dbReference type="EMBL" id="CP052909">
    <property type="protein sequence ID" value="QNJ96998.1"/>
    <property type="molecule type" value="Genomic_DNA"/>
</dbReference>
<gene>
    <name evidence="3" type="ORF">ALE3EI_0412</name>
</gene>
<feature type="domain" description="HYR-like" evidence="2">
    <location>
        <begin position="603"/>
        <end position="673"/>
    </location>
</feature>
<evidence type="ECO:0000313" key="4">
    <source>
        <dbReference type="Proteomes" id="UP000515514"/>
    </source>
</evidence>
<name>A0A7G8PRN2_9FLAO</name>
<reference evidence="3 4" key="1">
    <citation type="submission" date="2020-04" db="EMBL/GenBank/DDBJ databases">
        <title>Genome sequence of Altibacter aquimarinus strain ALE3EI.</title>
        <authorList>
            <person name="Oh H.-M."/>
            <person name="Jang D."/>
        </authorList>
    </citation>
    <scope>NUCLEOTIDE SEQUENCE [LARGE SCALE GENOMIC DNA]</scope>
    <source>
        <strain evidence="3 4">ALE3EI</strain>
    </source>
</reference>
<accession>A0A7G8PRN2</accession>
<dbReference type="NCBIfam" id="TIGR01451">
    <property type="entry name" value="B_ant_repeat"/>
    <property type="match status" value="1"/>
</dbReference>
<dbReference type="Proteomes" id="UP000515514">
    <property type="component" value="Chromosome"/>
</dbReference>
<dbReference type="Pfam" id="PF23237">
    <property type="entry name" value="HYR_4C"/>
    <property type="match status" value="6"/>
</dbReference>
<feature type="domain" description="HYR-like" evidence="2">
    <location>
        <begin position="682"/>
        <end position="753"/>
    </location>
</feature>
<keyword evidence="4" id="KW-1185">Reference proteome</keyword>
<keyword evidence="1" id="KW-0732">Signal</keyword>
<proteinExistence type="predicted"/>
<dbReference type="RefSeq" id="WP_186990354.1">
    <property type="nucleotide sequence ID" value="NZ_CP052909.1"/>
</dbReference>